<organism evidence="2 3">
    <name type="scientific">Chlamydia gallinacea</name>
    <dbReference type="NCBI Taxonomy" id="1457153"/>
    <lineage>
        <taxon>Bacteria</taxon>
        <taxon>Pseudomonadati</taxon>
        <taxon>Chlamydiota</taxon>
        <taxon>Chlamydiia</taxon>
        <taxon>Chlamydiales</taxon>
        <taxon>Chlamydiaceae</taxon>
        <taxon>Chlamydia/Chlamydophila group</taxon>
        <taxon>Chlamydia</taxon>
    </lineage>
</organism>
<keyword evidence="1" id="KW-1133">Transmembrane helix</keyword>
<dbReference type="RefSeq" id="WP_221092043.1">
    <property type="nucleotide sequence ID" value="NZ_CAMPGA010000001.1"/>
</dbReference>
<dbReference type="Proteomes" id="UP000781104">
    <property type="component" value="Unassembled WGS sequence"/>
</dbReference>
<name>A0ABS7IVQ9_9CHLA</name>
<feature type="transmembrane region" description="Helical" evidence="1">
    <location>
        <begin position="30"/>
        <end position="52"/>
    </location>
</feature>
<keyword evidence="1" id="KW-0472">Membrane</keyword>
<keyword evidence="3" id="KW-1185">Reference proteome</keyword>
<feature type="transmembrane region" description="Helical" evidence="1">
    <location>
        <begin position="58"/>
        <end position="76"/>
    </location>
</feature>
<protein>
    <recommendedName>
        <fullName evidence="4">Inner membrane protein</fullName>
    </recommendedName>
</protein>
<evidence type="ECO:0000256" key="1">
    <source>
        <dbReference type="SAM" id="Phobius"/>
    </source>
</evidence>
<dbReference type="EMBL" id="JAEMHH010000007">
    <property type="protein sequence ID" value="MBX6679882.1"/>
    <property type="molecule type" value="Genomic_DNA"/>
</dbReference>
<comment type="caution">
    <text evidence="2">The sequence shown here is derived from an EMBL/GenBank/DDBJ whole genome shotgun (WGS) entry which is preliminary data.</text>
</comment>
<keyword evidence="1" id="KW-0812">Transmembrane</keyword>
<reference evidence="2 3" key="1">
    <citation type="journal article" date="2021" name="Sci. Rep.">
        <title>Genetic and phenotypic analysis of the pathogenic potential of two novel Chlamydia gallinacea strains compared to Chlamydia psittaci.</title>
        <authorList>
            <person name="Heijne M."/>
            <person name="Jelocnik M."/>
            <person name="Umanets A."/>
            <person name="Brouwer M.S.M."/>
            <person name="Dinkla A."/>
            <person name="Harders F."/>
            <person name="van Keulen L.J.M."/>
            <person name="Roest H.J."/>
            <person name="Schaafsma F."/>
            <person name="Velkers F.C."/>
            <person name="van der Goot J.A."/>
            <person name="Pannekoek Y."/>
            <person name="Koets A.P."/>
        </authorList>
    </citation>
    <scope>NUCLEOTIDE SEQUENCE [LARGE SCALE GENOMIC DNA]</scope>
    <source>
        <strain evidence="2 3">NL_F725</strain>
    </source>
</reference>
<accession>A0ABS7IVQ9</accession>
<proteinExistence type="predicted"/>
<sequence>MNPLSPQPTPHYQDVPNMLLAKDSPTRKHFLAFLCYSVVELPILFIFSVGIITTSFCLGPLVLLLLPLLIPIYLFLRKLITLQLQKTYFTQGFYPPEAL</sequence>
<evidence type="ECO:0000313" key="2">
    <source>
        <dbReference type="EMBL" id="MBX6679882.1"/>
    </source>
</evidence>
<gene>
    <name evidence="2" type="ORF">JG731_00685</name>
</gene>
<evidence type="ECO:0000313" key="3">
    <source>
        <dbReference type="Proteomes" id="UP000781104"/>
    </source>
</evidence>
<evidence type="ECO:0008006" key="4">
    <source>
        <dbReference type="Google" id="ProtNLM"/>
    </source>
</evidence>